<gene>
    <name evidence="2" type="ORF">EHSB41UT_00420</name>
</gene>
<organism evidence="2 3">
    <name type="scientific">Parendozoicomonas haliclonae</name>
    <dbReference type="NCBI Taxonomy" id="1960125"/>
    <lineage>
        <taxon>Bacteria</taxon>
        <taxon>Pseudomonadati</taxon>
        <taxon>Pseudomonadota</taxon>
        <taxon>Gammaproteobacteria</taxon>
        <taxon>Oceanospirillales</taxon>
        <taxon>Endozoicomonadaceae</taxon>
        <taxon>Parendozoicomonas</taxon>
    </lineage>
</organism>
<dbReference type="Proteomes" id="UP000196573">
    <property type="component" value="Unassembled WGS sequence"/>
</dbReference>
<evidence type="ECO:0000259" key="1">
    <source>
        <dbReference type="Pfam" id="PF00117"/>
    </source>
</evidence>
<dbReference type="OrthoDB" id="9813383at2"/>
<keyword evidence="2" id="KW-0808">Transferase</keyword>
<dbReference type="InterPro" id="IPR017926">
    <property type="entry name" value="GATASE"/>
</dbReference>
<keyword evidence="3" id="KW-1185">Reference proteome</keyword>
<dbReference type="Gene3D" id="3.40.50.880">
    <property type="match status" value="1"/>
</dbReference>
<name>A0A1X7AH07_9GAMM</name>
<proteinExistence type="predicted"/>
<dbReference type="AlphaFoldDB" id="A0A1X7AH07"/>
<feature type="domain" description="Glutamine amidotransferase" evidence="1">
    <location>
        <begin position="343"/>
        <end position="467"/>
    </location>
</feature>
<evidence type="ECO:0000313" key="3">
    <source>
        <dbReference type="Proteomes" id="UP000196573"/>
    </source>
</evidence>
<keyword evidence="2" id="KW-0315">Glutamine amidotransferase</keyword>
<dbReference type="RefSeq" id="WP_087106404.1">
    <property type="nucleotide sequence ID" value="NZ_CBCSCN010000004.1"/>
</dbReference>
<dbReference type="GO" id="GO:0016740">
    <property type="term" value="F:transferase activity"/>
    <property type="evidence" value="ECO:0007669"/>
    <property type="project" value="UniProtKB-KW"/>
</dbReference>
<dbReference type="Pfam" id="PF00117">
    <property type="entry name" value="GATase"/>
    <property type="match status" value="1"/>
</dbReference>
<sequence>MAHEWKGFKALVLYVLLATVLPVQSWADGEYIEQYNLFTQQFRTTRYTLLKNYTQVLNSSENKERSDNEQLALDDGNDLIKGLFDLLKSLRSPADLFEETEGLEEMAIFSEVQRQGLEWEGVLREPPIIDLDPNDDDNDEYVYTRGRLPCTYPESFKSPQYLNEYMQSNNCSMASYLLHLKENGDSKGQRLVFEAELEEIDFQLGADLDVSYERMRLALSSGRKDTILDALKRIDDGEKTDSGELLKNYMLVGMPNYDGQFSQKFQNLGKMLGFTGKFLLVSLNHDVFMEERIRSRFDGFIFPGADDTFFYNKQGPFKPFQWQDMNVQKVADEELMYQLLFGYIMEKGIPALGTCAGIQHLALKQGGRVSLMANSIEGNKKVTLVPGTLNHFFGLTSTQQSDALNACRLSPVTFSTTLMHSYIVDEPGLDVTVGSYLAGSDRPLIMGASYGGHIATYQFHPEYVDSHNLKDPNHLIVTNHFEQFRIYRAMKEAGTESGYAPGMNVMLSRLQNCLENRDIALNQPEYWFNGSRSEELVLPEQLDTLTVYLVPGMTPDTIKEIRFGKRIIVQDQKTGASLTVVPANDRQHIEVKPAG</sequence>
<dbReference type="SUPFAM" id="SSF52317">
    <property type="entry name" value="Class I glutamine amidotransferase-like"/>
    <property type="match status" value="1"/>
</dbReference>
<dbReference type="PROSITE" id="PS51273">
    <property type="entry name" value="GATASE_TYPE_1"/>
    <property type="match status" value="1"/>
</dbReference>
<dbReference type="InterPro" id="IPR029062">
    <property type="entry name" value="Class_I_gatase-like"/>
</dbReference>
<protein>
    <submittedName>
        <fullName evidence="2">Glutamine amidotransferase class-I</fullName>
    </submittedName>
</protein>
<dbReference type="EMBL" id="FWPT01000001">
    <property type="protein sequence ID" value="SMA34583.1"/>
    <property type="molecule type" value="Genomic_DNA"/>
</dbReference>
<evidence type="ECO:0000313" key="2">
    <source>
        <dbReference type="EMBL" id="SMA34583.1"/>
    </source>
</evidence>
<accession>A0A1X7AH07</accession>
<reference evidence="2 3" key="1">
    <citation type="submission" date="2017-03" db="EMBL/GenBank/DDBJ databases">
        <authorList>
            <person name="Afonso C.L."/>
            <person name="Miller P.J."/>
            <person name="Scott M.A."/>
            <person name="Spackman E."/>
            <person name="Goraichik I."/>
            <person name="Dimitrov K.M."/>
            <person name="Suarez D.L."/>
            <person name="Swayne D.E."/>
        </authorList>
    </citation>
    <scope>NUCLEOTIDE SEQUENCE [LARGE SCALE GENOMIC DNA]</scope>
    <source>
        <strain evidence="2">SB41UT1</strain>
    </source>
</reference>